<comment type="caution">
    <text evidence="1">The sequence shown here is derived from an EMBL/GenBank/DDBJ whole genome shotgun (WGS) entry which is preliminary data.</text>
</comment>
<name>A0A841EG56_9ACTN</name>
<protein>
    <recommendedName>
        <fullName evidence="3">DUF559 domain-containing protein</fullName>
    </recommendedName>
</protein>
<organism evidence="1 2">
    <name type="scientific">Streptomonospora salina</name>
    <dbReference type="NCBI Taxonomy" id="104205"/>
    <lineage>
        <taxon>Bacteria</taxon>
        <taxon>Bacillati</taxon>
        <taxon>Actinomycetota</taxon>
        <taxon>Actinomycetes</taxon>
        <taxon>Streptosporangiales</taxon>
        <taxon>Nocardiopsidaceae</taxon>
        <taxon>Streptomonospora</taxon>
    </lineage>
</organism>
<dbReference type="RefSeq" id="WP_184634612.1">
    <property type="nucleotide sequence ID" value="NZ_BAABKT010000014.1"/>
</dbReference>
<accession>A0A841EG56</accession>
<evidence type="ECO:0000313" key="1">
    <source>
        <dbReference type="EMBL" id="MBB5998401.1"/>
    </source>
</evidence>
<gene>
    <name evidence="1" type="ORF">HNR25_002152</name>
</gene>
<keyword evidence="2" id="KW-1185">Reference proteome</keyword>
<dbReference type="Proteomes" id="UP000578077">
    <property type="component" value="Unassembled WGS sequence"/>
</dbReference>
<proteinExistence type="predicted"/>
<dbReference type="InterPro" id="IPR011335">
    <property type="entry name" value="Restrct_endonuc-II-like"/>
</dbReference>
<evidence type="ECO:0008006" key="3">
    <source>
        <dbReference type="Google" id="ProtNLM"/>
    </source>
</evidence>
<dbReference type="SUPFAM" id="SSF52980">
    <property type="entry name" value="Restriction endonuclease-like"/>
    <property type="match status" value="1"/>
</dbReference>
<dbReference type="AlphaFoldDB" id="A0A841EG56"/>
<evidence type="ECO:0000313" key="2">
    <source>
        <dbReference type="Proteomes" id="UP000578077"/>
    </source>
</evidence>
<sequence length="284" mass="31415">MPSAETIGNPPHGSRVAQLADRLPEGAVVVGRTAALLHGLDVLPPGRISASWPVEISVPRDRAGLPAPGARTYRWSIDRDDVTTIADLPVTRLERTAADCAGYLPRLESVAALDQFLHSGVDARRLWLRADARTRYGRRIAAALEVADPEAQSPGESWSRCLIIDAGLPRPRSQVPVGLADGPAYLDLGYEDYRQGVEYYGAQFHTQSDRDRDADRVAELAGLGWDVFVVRAREVVVKPDVLLLGLFARLRRRGWAPAPSHAEKVRKRIRYMCMTLRRQRETNG</sequence>
<reference evidence="1 2" key="1">
    <citation type="submission" date="2020-08" db="EMBL/GenBank/DDBJ databases">
        <title>Sequencing the genomes of 1000 actinobacteria strains.</title>
        <authorList>
            <person name="Klenk H.-P."/>
        </authorList>
    </citation>
    <scope>NUCLEOTIDE SEQUENCE [LARGE SCALE GENOMIC DNA]</scope>
    <source>
        <strain evidence="1 2">DSM 44593</strain>
    </source>
</reference>
<dbReference type="EMBL" id="JACHLY010000001">
    <property type="protein sequence ID" value="MBB5998401.1"/>
    <property type="molecule type" value="Genomic_DNA"/>
</dbReference>